<organism evidence="1 2">
    <name type="scientific">Entomoplasma freundtii</name>
    <dbReference type="NCBI Taxonomy" id="74700"/>
    <lineage>
        <taxon>Bacteria</taxon>
        <taxon>Bacillati</taxon>
        <taxon>Mycoplasmatota</taxon>
        <taxon>Mollicutes</taxon>
        <taxon>Entomoplasmatales</taxon>
        <taxon>Entomoplasmataceae</taxon>
        <taxon>Entomoplasma</taxon>
    </lineage>
</organism>
<keyword evidence="2" id="KW-1185">Reference proteome</keyword>
<evidence type="ECO:0000313" key="2">
    <source>
        <dbReference type="Proteomes" id="UP000232222"/>
    </source>
</evidence>
<gene>
    <name evidence="1" type="ORF">EFREU_v1c02490</name>
</gene>
<evidence type="ECO:0000313" key="1">
    <source>
        <dbReference type="EMBL" id="ATZ16276.1"/>
    </source>
</evidence>
<name>A0A2K8NRV3_9MOLU</name>
<reference evidence="1 2" key="1">
    <citation type="submission" date="2017-11" db="EMBL/GenBank/DDBJ databases">
        <title>Genome sequence of Entomoplasma freundtii BARC 318 (ATCC 51999).</title>
        <authorList>
            <person name="Lo W.-S."/>
            <person name="Gasparich G.E."/>
            <person name="Kuo C.-H."/>
        </authorList>
    </citation>
    <scope>NUCLEOTIDE SEQUENCE [LARGE SCALE GENOMIC DNA]</scope>
    <source>
        <strain evidence="1 2">BARC 318</strain>
    </source>
</reference>
<dbReference type="RefSeq" id="WP_100609228.1">
    <property type="nucleotide sequence ID" value="NZ_CP024962.1"/>
</dbReference>
<accession>A0A2K8NRV3</accession>
<protein>
    <submittedName>
        <fullName evidence="1">Uncharacterized protein</fullName>
    </submittedName>
</protein>
<dbReference type="Proteomes" id="UP000232222">
    <property type="component" value="Chromosome"/>
</dbReference>
<dbReference type="AlphaFoldDB" id="A0A2K8NRV3"/>
<sequence length="122" mass="14465">MEQQKIIEFQASDFEAAWENTPTLVNKKAAEFRLCYICKYHLQKNLAEHLLMNHDGFNWTLDLINAKKPFLQPDNYIAVHLNCVPNRRSLDSRKQIKRVLKTPWKFDESWIEDNSVIDTTKN</sequence>
<proteinExistence type="predicted"/>
<dbReference type="KEGG" id="efr:EFREU_v1c02490"/>
<dbReference type="OrthoDB" id="391956at2"/>
<dbReference type="EMBL" id="CP024962">
    <property type="protein sequence ID" value="ATZ16276.1"/>
    <property type="molecule type" value="Genomic_DNA"/>
</dbReference>